<feature type="domain" description="BEACH-type PH" evidence="3">
    <location>
        <begin position="404"/>
        <end position="451"/>
    </location>
</feature>
<dbReference type="PANTHER" id="PTHR13743">
    <property type="entry name" value="BEIGE/BEACH-RELATED"/>
    <property type="match status" value="1"/>
</dbReference>
<dbReference type="GO" id="GO:0008104">
    <property type="term" value="P:intracellular protein localization"/>
    <property type="evidence" value="ECO:0007669"/>
    <property type="project" value="TreeGrafter"/>
</dbReference>
<dbReference type="EMBL" id="JANIIK010000114">
    <property type="protein sequence ID" value="KAJ3590798.1"/>
    <property type="molecule type" value="Genomic_DNA"/>
</dbReference>
<reference evidence="4" key="1">
    <citation type="submission" date="2022-07" db="EMBL/GenBank/DDBJ databases">
        <title>Chromosome-level genome of Muraenolepis orangiensis.</title>
        <authorList>
            <person name="Kim J."/>
        </authorList>
    </citation>
    <scope>NUCLEOTIDE SEQUENCE</scope>
    <source>
        <strain evidence="4">KU_S4_2022</strain>
        <tissue evidence="4">Muscle</tissue>
    </source>
</reference>
<keyword evidence="1" id="KW-0853">WD repeat</keyword>
<dbReference type="Gene3D" id="2.30.29.30">
    <property type="entry name" value="Pleckstrin-homology domain (PH domain)/Phosphotyrosine-binding domain (PTB)"/>
    <property type="match status" value="1"/>
</dbReference>
<dbReference type="InterPro" id="IPR010508">
    <property type="entry name" value="NBEA-like_DUF1088"/>
</dbReference>
<dbReference type="PROSITE" id="PS51783">
    <property type="entry name" value="PH_BEACH"/>
    <property type="match status" value="1"/>
</dbReference>
<sequence length="451" mass="48582">MVRVANEAEFILNRQRAEDIQKNAEFEVRYPRAPPTGTIPSGPAHRYGTLGPRPQVRYPRAPPTGAVPSGPAHRYDTLGPRPQVRYPRAPPTGTVPSGPAHRYGTLGPRPQCNEPIRVLGEPLAAAGRHGSPMMNEQGPAGGSICQDQDLWRLDYWEDDLRRRRRLVRNPLGSAHLGVTRRPLEDYVPDKGPGRVFYQSQIKARDSQIKARDVCSVSVPDKDRDSQIKARDVCSSVPDKGRDVCSVSVPDKGPGRVFSQSQIKDRDSQIKAGTCVLSQSQIKDRDVGGVGTVGLEGIELPAPVGLHLNGFLSSFQGGRGQGGRTAAKQAPGESLTVTNGPAALCEAATPLIQWTITREEDGLPRCQKASRGVSTASCRSPETELVLEGEEDAAMSLLQDKDMDTLGGPVVLSCPARLVAPLLEVPGTLSISSSQVCFEVDHQQVDDPAALQ</sequence>
<evidence type="ECO:0000313" key="5">
    <source>
        <dbReference type="Proteomes" id="UP001148018"/>
    </source>
</evidence>
<proteinExistence type="predicted"/>
<gene>
    <name evidence="4" type="ORF">NHX12_008746</name>
</gene>
<feature type="region of interest" description="Disordered" evidence="2">
    <location>
        <begin position="52"/>
        <end position="98"/>
    </location>
</feature>
<keyword evidence="5" id="KW-1185">Reference proteome</keyword>
<organism evidence="4 5">
    <name type="scientific">Muraenolepis orangiensis</name>
    <name type="common">Patagonian moray cod</name>
    <dbReference type="NCBI Taxonomy" id="630683"/>
    <lineage>
        <taxon>Eukaryota</taxon>
        <taxon>Metazoa</taxon>
        <taxon>Chordata</taxon>
        <taxon>Craniata</taxon>
        <taxon>Vertebrata</taxon>
        <taxon>Euteleostomi</taxon>
        <taxon>Actinopterygii</taxon>
        <taxon>Neopterygii</taxon>
        <taxon>Teleostei</taxon>
        <taxon>Neoteleostei</taxon>
        <taxon>Acanthomorphata</taxon>
        <taxon>Zeiogadaria</taxon>
        <taxon>Gadariae</taxon>
        <taxon>Gadiformes</taxon>
        <taxon>Muraenolepidoidei</taxon>
        <taxon>Muraenolepididae</taxon>
        <taxon>Muraenolepis</taxon>
    </lineage>
</organism>
<dbReference type="AlphaFoldDB" id="A0A9Q0DLY0"/>
<name>A0A9Q0DLY0_9TELE</name>
<dbReference type="Pfam" id="PF06469">
    <property type="entry name" value="DUF1088"/>
    <property type="match status" value="2"/>
</dbReference>
<dbReference type="PANTHER" id="PTHR13743:SF162">
    <property type="entry name" value="NEUROBEACHIN"/>
    <property type="match status" value="1"/>
</dbReference>
<dbReference type="Proteomes" id="UP001148018">
    <property type="component" value="Unassembled WGS sequence"/>
</dbReference>
<dbReference type="GO" id="GO:0019901">
    <property type="term" value="F:protein kinase binding"/>
    <property type="evidence" value="ECO:0007669"/>
    <property type="project" value="TreeGrafter"/>
</dbReference>
<protein>
    <recommendedName>
        <fullName evidence="3">BEACH-type PH domain-containing protein</fullName>
    </recommendedName>
</protein>
<dbReference type="InterPro" id="IPR050865">
    <property type="entry name" value="BEACH_Domain"/>
</dbReference>
<dbReference type="OrthoDB" id="26681at2759"/>
<dbReference type="InterPro" id="IPR023362">
    <property type="entry name" value="PH-BEACH_dom"/>
</dbReference>
<evidence type="ECO:0000256" key="2">
    <source>
        <dbReference type="SAM" id="MobiDB-lite"/>
    </source>
</evidence>
<dbReference type="GO" id="GO:0005829">
    <property type="term" value="C:cytosol"/>
    <property type="evidence" value="ECO:0007669"/>
    <property type="project" value="TreeGrafter"/>
</dbReference>
<evidence type="ECO:0000313" key="4">
    <source>
        <dbReference type="EMBL" id="KAJ3590798.1"/>
    </source>
</evidence>
<evidence type="ECO:0000259" key="3">
    <source>
        <dbReference type="PROSITE" id="PS51783"/>
    </source>
</evidence>
<comment type="caution">
    <text evidence="4">The sequence shown here is derived from an EMBL/GenBank/DDBJ whole genome shotgun (WGS) entry which is preliminary data.</text>
</comment>
<accession>A0A9Q0DLY0</accession>
<dbReference type="InterPro" id="IPR011993">
    <property type="entry name" value="PH-like_dom_sf"/>
</dbReference>
<dbReference type="GO" id="GO:0016020">
    <property type="term" value="C:membrane"/>
    <property type="evidence" value="ECO:0007669"/>
    <property type="project" value="TreeGrafter"/>
</dbReference>
<evidence type="ECO:0000256" key="1">
    <source>
        <dbReference type="ARBA" id="ARBA00022574"/>
    </source>
</evidence>
<feature type="non-terminal residue" evidence="4">
    <location>
        <position position="451"/>
    </location>
</feature>